<dbReference type="GO" id="GO:0008170">
    <property type="term" value="F:N-methyltransferase activity"/>
    <property type="evidence" value="ECO:0007669"/>
    <property type="project" value="UniProtKB-ARBA"/>
</dbReference>
<dbReference type="EMBL" id="LR899012">
    <property type="protein sequence ID" value="CAD7088387.1"/>
    <property type="molecule type" value="Genomic_DNA"/>
</dbReference>
<dbReference type="GO" id="GO:0008757">
    <property type="term" value="F:S-adenosylmethionine-dependent methyltransferase activity"/>
    <property type="evidence" value="ECO:0007669"/>
    <property type="project" value="UniProtKB-ARBA"/>
</dbReference>
<dbReference type="PANTHER" id="PTHR46455:SF5">
    <property type="entry name" value="SET AND MYND DOMAIN CONTAINING, ARTHROPOD-SPECIFIC, MEMBER 4, ISOFORM A"/>
    <property type="match status" value="1"/>
</dbReference>
<evidence type="ECO:0000313" key="2">
    <source>
        <dbReference type="EMBL" id="CAD7088387.1"/>
    </source>
</evidence>
<reference evidence="2 3" key="1">
    <citation type="submission" date="2020-11" db="EMBL/GenBank/DDBJ databases">
        <authorList>
            <person name="Wallbank WR R."/>
            <person name="Pardo Diaz C."/>
            <person name="Kozak K."/>
            <person name="Martin S."/>
            <person name="Jiggins C."/>
            <person name="Moest M."/>
            <person name="Warren A I."/>
            <person name="Generalovic N T."/>
            <person name="Byers J.R.P. K."/>
            <person name="Montejo-Kovacevich G."/>
            <person name="Yen C E."/>
        </authorList>
    </citation>
    <scope>NUCLEOTIDE SEQUENCE [LARGE SCALE GENOMIC DNA]</scope>
</reference>
<feature type="domain" description="SET" evidence="1">
    <location>
        <begin position="1"/>
        <end position="243"/>
    </location>
</feature>
<dbReference type="Proteomes" id="UP000594454">
    <property type="component" value="Chromosome 4"/>
</dbReference>
<dbReference type="InterPro" id="IPR053010">
    <property type="entry name" value="SET_SmydA-8"/>
</dbReference>
<dbReference type="SMART" id="SM00317">
    <property type="entry name" value="SET"/>
    <property type="match status" value="1"/>
</dbReference>
<evidence type="ECO:0000313" key="3">
    <source>
        <dbReference type="Proteomes" id="UP000594454"/>
    </source>
</evidence>
<dbReference type="Gene3D" id="1.10.220.160">
    <property type="match status" value="1"/>
</dbReference>
<dbReference type="FunCoup" id="A0A7R8UWG6">
    <property type="interactions" value="8"/>
</dbReference>
<organism evidence="2 3">
    <name type="scientific">Hermetia illucens</name>
    <name type="common">Black soldier fly</name>
    <dbReference type="NCBI Taxonomy" id="343691"/>
    <lineage>
        <taxon>Eukaryota</taxon>
        <taxon>Metazoa</taxon>
        <taxon>Ecdysozoa</taxon>
        <taxon>Arthropoda</taxon>
        <taxon>Hexapoda</taxon>
        <taxon>Insecta</taxon>
        <taxon>Pterygota</taxon>
        <taxon>Neoptera</taxon>
        <taxon>Endopterygota</taxon>
        <taxon>Diptera</taxon>
        <taxon>Brachycera</taxon>
        <taxon>Stratiomyomorpha</taxon>
        <taxon>Stratiomyidae</taxon>
        <taxon>Hermetiinae</taxon>
        <taxon>Hermetia</taxon>
    </lineage>
</organism>
<keyword evidence="3" id="KW-1185">Reference proteome</keyword>
<dbReference type="OMA" id="IMIVRIL"/>
<dbReference type="CDD" id="cd20071">
    <property type="entry name" value="SET_SMYD"/>
    <property type="match status" value="1"/>
</dbReference>
<dbReference type="Pfam" id="PF00856">
    <property type="entry name" value="SET"/>
    <property type="match status" value="1"/>
</dbReference>
<dbReference type="InterPro" id="IPR046341">
    <property type="entry name" value="SET_dom_sf"/>
</dbReference>
<protein>
    <recommendedName>
        <fullName evidence="1">SET domain-containing protein</fullName>
    </recommendedName>
</protein>
<dbReference type="AlphaFoldDB" id="A0A7R8UWG6"/>
<dbReference type="OrthoDB" id="5945798at2759"/>
<sequence length="479" mass="54967">MFEILKSDTMGRYLTAVKLIKPGELIINEMPLVIGPPMHNSPFCLGCNQKVDFSSEQYRCPGCRWPLCGPDCKGINNEIGHSKQECSILTERNIINSIEKSHGNRLKAIHEVIFHLRCLYLKHSHKDKWEKLQALEAHNDLRKDIPMLWYRNQFRIVNQIREDWNITDFSEEEIHTVCGIIKVNCFGVGREGIRGRSLYPTTSLLAHDCSPNARIILDSNDYSVSVSASRDIKEGEIITISYVDIFMSTLQRRDELKNAKFFWCSCQRCSDPTEFDTFCNALRCPKCSKSSVLPTDPLDQKAPWRCTNCSHIMDADVVAAILVLLPEELGTFDINDVASHKKFIERYSKILGDNHYFLLSAKYAICQAKCSNSTPTSFLENKEKYCREILKVMELLVPGQSRVKGIIMFELYFTLMLLSAKKMQTDQITKKEFRNTMRNAIGLLEESEEILRWEPEGTASRKKAEEAKAILLQLKCDRP</sequence>
<dbReference type="Gene3D" id="2.170.270.10">
    <property type="entry name" value="SET domain"/>
    <property type="match status" value="1"/>
</dbReference>
<gene>
    <name evidence="2" type="ORF">HERILL_LOCUS11015</name>
</gene>
<dbReference type="InParanoid" id="A0A7R8UWG6"/>
<dbReference type="SUPFAM" id="SSF82199">
    <property type="entry name" value="SET domain"/>
    <property type="match status" value="1"/>
</dbReference>
<evidence type="ECO:0000259" key="1">
    <source>
        <dbReference type="PROSITE" id="PS50280"/>
    </source>
</evidence>
<dbReference type="Gene3D" id="6.10.140.2220">
    <property type="match status" value="1"/>
</dbReference>
<name>A0A7R8UWG6_HERIL</name>
<accession>A0A7R8UWG6</accession>
<dbReference type="InterPro" id="IPR001214">
    <property type="entry name" value="SET_dom"/>
</dbReference>
<dbReference type="PROSITE" id="PS50280">
    <property type="entry name" value="SET"/>
    <property type="match status" value="1"/>
</dbReference>
<dbReference type="GO" id="GO:0008276">
    <property type="term" value="F:protein methyltransferase activity"/>
    <property type="evidence" value="ECO:0007669"/>
    <property type="project" value="UniProtKB-ARBA"/>
</dbReference>
<proteinExistence type="predicted"/>
<dbReference type="PANTHER" id="PTHR46455">
    <property type="entry name" value="SET AND MYND DOMAIN CONTAINING, ARTHROPOD-SPECIFIC, MEMBER 4, ISOFORM A"/>
    <property type="match status" value="1"/>
</dbReference>